<feature type="compositionally biased region" description="Basic residues" evidence="2">
    <location>
        <begin position="370"/>
        <end position="380"/>
    </location>
</feature>
<gene>
    <name evidence="4" type="ORF">PCOR1329_LOCUS19994</name>
</gene>
<dbReference type="PANTHER" id="PTHR14879:SF5">
    <property type="entry name" value="RING-TYPE DOMAIN-CONTAINING PROTEIN"/>
    <property type="match status" value="1"/>
</dbReference>
<keyword evidence="1" id="KW-0863">Zinc-finger</keyword>
<feature type="compositionally biased region" description="Basic and acidic residues" evidence="2">
    <location>
        <begin position="355"/>
        <end position="369"/>
    </location>
</feature>
<keyword evidence="1" id="KW-0479">Metal-binding</keyword>
<feature type="region of interest" description="Disordered" evidence="2">
    <location>
        <begin position="177"/>
        <end position="239"/>
    </location>
</feature>
<feature type="compositionally biased region" description="Low complexity" evidence="2">
    <location>
        <begin position="44"/>
        <end position="65"/>
    </location>
</feature>
<dbReference type="InterPro" id="IPR013083">
    <property type="entry name" value="Znf_RING/FYVE/PHD"/>
</dbReference>
<feature type="compositionally biased region" description="Basic and acidic residues" evidence="2">
    <location>
        <begin position="177"/>
        <end position="187"/>
    </location>
</feature>
<keyword evidence="5" id="KW-1185">Reference proteome</keyword>
<dbReference type="InterPro" id="IPR051728">
    <property type="entry name" value="RING-FYVE_E3_ubiquitin-ligase"/>
</dbReference>
<protein>
    <recommendedName>
        <fullName evidence="3">RING-type domain-containing protein</fullName>
    </recommendedName>
</protein>
<dbReference type="Proteomes" id="UP001189429">
    <property type="component" value="Unassembled WGS sequence"/>
</dbReference>
<accession>A0ABN9RKV2</accession>
<dbReference type="PROSITE" id="PS50089">
    <property type="entry name" value="ZF_RING_2"/>
    <property type="match status" value="1"/>
</dbReference>
<feature type="region of interest" description="Disordered" evidence="2">
    <location>
        <begin position="312"/>
        <end position="391"/>
    </location>
</feature>
<feature type="compositionally biased region" description="Low complexity" evidence="2">
    <location>
        <begin position="136"/>
        <end position="154"/>
    </location>
</feature>
<feature type="domain" description="RING-type" evidence="3">
    <location>
        <begin position="259"/>
        <end position="298"/>
    </location>
</feature>
<proteinExistence type="predicted"/>
<evidence type="ECO:0000259" key="3">
    <source>
        <dbReference type="PROSITE" id="PS50089"/>
    </source>
</evidence>
<dbReference type="Pfam" id="PF13920">
    <property type="entry name" value="zf-C3HC4_3"/>
    <property type="match status" value="1"/>
</dbReference>
<evidence type="ECO:0000313" key="4">
    <source>
        <dbReference type="EMBL" id="CAK0817356.1"/>
    </source>
</evidence>
<organism evidence="4 5">
    <name type="scientific">Prorocentrum cordatum</name>
    <dbReference type="NCBI Taxonomy" id="2364126"/>
    <lineage>
        <taxon>Eukaryota</taxon>
        <taxon>Sar</taxon>
        <taxon>Alveolata</taxon>
        <taxon>Dinophyceae</taxon>
        <taxon>Prorocentrales</taxon>
        <taxon>Prorocentraceae</taxon>
        <taxon>Prorocentrum</taxon>
    </lineage>
</organism>
<dbReference type="EMBL" id="CAUYUJ010006446">
    <property type="protein sequence ID" value="CAK0817356.1"/>
    <property type="molecule type" value="Genomic_DNA"/>
</dbReference>
<evidence type="ECO:0000256" key="1">
    <source>
        <dbReference type="PROSITE-ProRule" id="PRU00175"/>
    </source>
</evidence>
<evidence type="ECO:0000313" key="5">
    <source>
        <dbReference type="Proteomes" id="UP001189429"/>
    </source>
</evidence>
<keyword evidence="1" id="KW-0862">Zinc</keyword>
<sequence>MVRCQVLASYVPGSWAGASASVPSTPPALLSTSQPPTPPEVLGRARTAPGTPPAALARAAAPSTPLDLAPRTSRDALVGAGAAGVSAPRSDGASSSDDSDESPTDSLFRHPPSDGSSEVAPEAAALFVPDSPPPSAGSAPEASGAASSSAPVAPQERRDRLDAEIAVSNLFVAAEEAHHRLDRERLRRPSPGGDGDGEEQTDRLRRNPPAGISSPTPLGLGDPLQGRVGRGAPEGAPRCAPAATRAAAGAAELGADGLCVVCMEMSADYLPVSCMHMCCCQGCAMEIQRQDNRCPICRFHVEEWKRVYLPSRAAEGGGPAGKGRGEKEKKDKKGKKRRHDKEDIEGSHRKRRREKRSEEEKDSNGADRERKRKKHKKMKKGQGEAEGDAWLDAAGRSRQKVAKLEAEMQLRVADMCPEDCAAALRQYCEQISEWLNPDSLPPGFLPSHLRELKAQLVEELRQLGAAAAQAPVAAAAARAPAGRAVPSAAAGAGDLRPGGRVRLEGVQCRPELNGLEGTLVSFLGEEGRWRVQLDGEAERSRLFLAANLAPVVGAPPGAERRAAPEGGAASPAAAVAASAARAPSVGASSAASPAARSAAGLGGAGGVVEEGYQEGGAALEALPRECSLCRSALEGPRFSAPKQTLTTRCTGVPRHVFDWWGGNWVKDRGGPALLRGRG</sequence>
<comment type="caution">
    <text evidence="4">The sequence shown here is derived from an EMBL/GenBank/DDBJ whole genome shotgun (WGS) entry which is preliminary data.</text>
</comment>
<dbReference type="InterPro" id="IPR001841">
    <property type="entry name" value="Znf_RING"/>
</dbReference>
<reference evidence="4" key="1">
    <citation type="submission" date="2023-10" db="EMBL/GenBank/DDBJ databases">
        <authorList>
            <person name="Chen Y."/>
            <person name="Shah S."/>
            <person name="Dougan E. K."/>
            <person name="Thang M."/>
            <person name="Chan C."/>
        </authorList>
    </citation>
    <scope>NUCLEOTIDE SEQUENCE [LARGE SCALE GENOMIC DNA]</scope>
</reference>
<dbReference type="SUPFAM" id="SSF57850">
    <property type="entry name" value="RING/U-box"/>
    <property type="match status" value="1"/>
</dbReference>
<name>A0ABN9RKV2_9DINO</name>
<feature type="region of interest" description="Disordered" evidence="2">
    <location>
        <begin position="15"/>
        <end position="157"/>
    </location>
</feature>
<feature type="compositionally biased region" description="Low complexity" evidence="2">
    <location>
        <begin position="79"/>
        <end position="96"/>
    </location>
</feature>
<dbReference type="PANTHER" id="PTHR14879">
    <property type="entry name" value="CASPASE REGULATOR, RING FINGER DOMAIN-CONTAINING"/>
    <property type="match status" value="1"/>
</dbReference>
<evidence type="ECO:0000256" key="2">
    <source>
        <dbReference type="SAM" id="MobiDB-lite"/>
    </source>
</evidence>
<dbReference type="Gene3D" id="3.30.40.10">
    <property type="entry name" value="Zinc/RING finger domain, C3HC4 (zinc finger)"/>
    <property type="match status" value="1"/>
</dbReference>